<evidence type="ECO:0000313" key="2">
    <source>
        <dbReference type="Proteomes" id="UP001199644"/>
    </source>
</evidence>
<comment type="caution">
    <text evidence="1">The sequence shown here is derived from an EMBL/GenBank/DDBJ whole genome shotgun (WGS) entry which is preliminary data.</text>
</comment>
<feature type="non-terminal residue" evidence="1">
    <location>
        <position position="1"/>
    </location>
</feature>
<organism evidence="1 2">
    <name type="scientific">Campylobacter jejuni</name>
    <dbReference type="NCBI Taxonomy" id="197"/>
    <lineage>
        <taxon>Bacteria</taxon>
        <taxon>Pseudomonadati</taxon>
        <taxon>Campylobacterota</taxon>
        <taxon>Epsilonproteobacteria</taxon>
        <taxon>Campylobacterales</taxon>
        <taxon>Campylobacteraceae</taxon>
        <taxon>Campylobacter</taxon>
    </lineage>
</organism>
<name>A0AAW5ECN7_CAMJU</name>
<protein>
    <submittedName>
        <fullName evidence="1">CvpA family protein</fullName>
    </submittedName>
</protein>
<accession>A0AAW5ECN7</accession>
<dbReference type="Proteomes" id="UP001199644">
    <property type="component" value="Unassembled WGS sequence"/>
</dbReference>
<proteinExistence type="predicted"/>
<evidence type="ECO:0000313" key="1">
    <source>
        <dbReference type="EMBL" id="MCH3852616.1"/>
    </source>
</evidence>
<reference evidence="1" key="1">
    <citation type="submission" date="2021-12" db="EMBL/GenBank/DDBJ databases">
        <title>Prevalence of phenicol resistance gene fexA in Campylobacter isolated from poultry supply chain.</title>
        <authorList>
            <person name="Tang B."/>
            <person name="Zheng X."/>
            <person name="Lin J."/>
            <person name="Lin R."/>
            <person name="Yang H."/>
            <person name="Shen Z."/>
            <person name="Xia F."/>
        </authorList>
    </citation>
    <scope>NUCLEOTIDE SEQUENCE</scope>
    <source>
        <strain evidence="1">CJHN2011004</strain>
    </source>
</reference>
<sequence>SLTTSSLGQIDQNLQDIRDDLSTTQGE</sequence>
<dbReference type="EMBL" id="JAJUOL010000248">
    <property type="protein sequence ID" value="MCH3852616.1"/>
    <property type="molecule type" value="Genomic_DNA"/>
</dbReference>
<dbReference type="AlphaFoldDB" id="A0AAW5ECN7"/>
<gene>
    <name evidence="1" type="ORF">LZC39_10990</name>
</gene>